<feature type="domain" description="Teneurin-like YD-shell" evidence="2">
    <location>
        <begin position="31"/>
        <end position="199"/>
    </location>
</feature>
<gene>
    <name evidence="3" type="ORF">IQ241_25250</name>
</gene>
<dbReference type="Gene3D" id="2.180.10.10">
    <property type="entry name" value="RHS repeat-associated core"/>
    <property type="match status" value="1"/>
</dbReference>
<evidence type="ECO:0000313" key="4">
    <source>
        <dbReference type="Proteomes" id="UP000636505"/>
    </source>
</evidence>
<dbReference type="InterPro" id="IPR056823">
    <property type="entry name" value="TEN-like_YD-shell"/>
</dbReference>
<feature type="non-terminal residue" evidence="3">
    <location>
        <position position="278"/>
    </location>
</feature>
<name>A0A8J7ACH5_9CYAN</name>
<dbReference type="InterPro" id="IPR006530">
    <property type="entry name" value="YD"/>
</dbReference>
<dbReference type="Proteomes" id="UP000636505">
    <property type="component" value="Unassembled WGS sequence"/>
</dbReference>
<keyword evidence="1" id="KW-0677">Repeat</keyword>
<evidence type="ECO:0000259" key="2">
    <source>
        <dbReference type="Pfam" id="PF25023"/>
    </source>
</evidence>
<dbReference type="InterPro" id="IPR050708">
    <property type="entry name" value="T6SS_VgrG/RHS"/>
</dbReference>
<accession>A0A8J7ACH5</accession>
<dbReference type="PANTHER" id="PTHR32305">
    <property type="match status" value="1"/>
</dbReference>
<dbReference type="NCBIfam" id="TIGR01643">
    <property type="entry name" value="YD_repeat_2x"/>
    <property type="match status" value="6"/>
</dbReference>
<reference evidence="3" key="1">
    <citation type="submission" date="2020-10" db="EMBL/GenBank/DDBJ databases">
        <authorList>
            <person name="Castelo-Branco R."/>
            <person name="Eusebio N."/>
            <person name="Adriana R."/>
            <person name="Vieira A."/>
            <person name="Brugerolle De Fraissinette N."/>
            <person name="Rezende De Castro R."/>
            <person name="Schneider M.P."/>
            <person name="Vasconcelos V."/>
            <person name="Leao P.N."/>
        </authorList>
    </citation>
    <scope>NUCLEOTIDE SEQUENCE</scope>
    <source>
        <strain evidence="3">LEGE 07310</strain>
    </source>
</reference>
<dbReference type="InterPro" id="IPR031325">
    <property type="entry name" value="RHS_repeat"/>
</dbReference>
<keyword evidence="4" id="KW-1185">Reference proteome</keyword>
<sequence>MTKAGDHYQLREQDGTIIVFRADGQLDYIENANGYRITAEYTGDLLTQLSASSGDSFTISYSDQGRISTITDQAGQTTAYTYDSTGQFLNSVENSTGTTSFTYGHPYDPTALTSVTYADGSKVTYDYDELGRLQQVIQGEGRDALAYTYTYDGSGGYTITDPSGASTTVVYNDDQSLTVTDPLDRAFQYSYDAAGNLVAINGELGFSASFTYDDSGNVTSQTNALNQTTQFTYDADNLSGFTDARGNDILYGYDSRGNLTSITYEDGTQNKYLYDANG</sequence>
<comment type="caution">
    <text evidence="3">The sequence shown here is derived from an EMBL/GenBank/DDBJ whole genome shotgun (WGS) entry which is preliminary data.</text>
</comment>
<organism evidence="3 4">
    <name type="scientific">Vasconcelosia minhoensis LEGE 07310</name>
    <dbReference type="NCBI Taxonomy" id="915328"/>
    <lineage>
        <taxon>Bacteria</taxon>
        <taxon>Bacillati</taxon>
        <taxon>Cyanobacteriota</taxon>
        <taxon>Cyanophyceae</taxon>
        <taxon>Nodosilineales</taxon>
        <taxon>Cymatolegaceae</taxon>
        <taxon>Vasconcelosia</taxon>
        <taxon>Vasconcelosia minhoensis</taxon>
    </lineage>
</organism>
<evidence type="ECO:0000313" key="3">
    <source>
        <dbReference type="EMBL" id="MBE9080545.1"/>
    </source>
</evidence>
<dbReference type="PANTHER" id="PTHR32305:SF15">
    <property type="entry name" value="PROTEIN RHSA-RELATED"/>
    <property type="match status" value="1"/>
</dbReference>
<evidence type="ECO:0000256" key="1">
    <source>
        <dbReference type="ARBA" id="ARBA00022737"/>
    </source>
</evidence>
<dbReference type="Pfam" id="PF25023">
    <property type="entry name" value="TEN_YD-shell"/>
    <property type="match status" value="1"/>
</dbReference>
<dbReference type="EMBL" id="JADEXG010000155">
    <property type="protein sequence ID" value="MBE9080545.1"/>
    <property type="molecule type" value="Genomic_DNA"/>
</dbReference>
<dbReference type="Pfam" id="PF05593">
    <property type="entry name" value="RHS_repeat"/>
    <property type="match status" value="1"/>
</dbReference>
<protein>
    <submittedName>
        <fullName evidence="3">RHS repeat protein</fullName>
    </submittedName>
</protein>
<proteinExistence type="predicted"/>
<dbReference type="AlphaFoldDB" id="A0A8J7ACH5"/>